<feature type="region of interest" description="Disordered" evidence="2">
    <location>
        <begin position="172"/>
        <end position="191"/>
    </location>
</feature>
<sequence length="399" mass="48206">MKSKFPGYFKLTKEEINQLWKTALFTFDANILLNLYRYSDETREEFYKILEKIKDRIWIPHQSAQEFFNNRLAVIGQQEKSYEEAISAINTLESEFKNSRQHPFINSRLLKKFSNLSKDICEQLNENKQFHNKRIQQDDILEKIEKLFNDKVGEEYNSERIEQLYREGDTRFSNKVPPGYKDSNKKDDVGRNGRQYGDLVVWKQTIEKSKESKNAIILITDDRKEDWWVRFNGKTIGPRPELIKEFKDETSKSFHMYQSDRFLEFAREYLNETINEKAIEEIRELRRLDEKRRLSEIRREQEKSKYLDDKESLFKDSQLLEEELKYLEESKIELYGRIEVEKNKLDNSDPSAFDTSQMEKLQKVLLNTERHIMHILVKRDELRERYKSMQSRLSRRKLL</sequence>
<feature type="compositionally biased region" description="Basic and acidic residues" evidence="2">
    <location>
        <begin position="182"/>
        <end position="191"/>
    </location>
</feature>
<evidence type="ECO:0000256" key="2">
    <source>
        <dbReference type="SAM" id="MobiDB-lite"/>
    </source>
</evidence>
<dbReference type="RefSeq" id="WP_111370009.1">
    <property type="nucleotide sequence ID" value="NZ_CP029480.1"/>
</dbReference>
<feature type="domain" description="PIN like" evidence="3">
    <location>
        <begin position="24"/>
        <end position="242"/>
    </location>
</feature>
<dbReference type="Pfam" id="PF18476">
    <property type="entry name" value="PIN_8"/>
    <property type="match status" value="1"/>
</dbReference>
<keyword evidence="1" id="KW-0175">Coiled coil</keyword>
<dbReference type="AlphaFoldDB" id="A0A2Z4G6X3"/>
<reference evidence="4 5" key="1">
    <citation type="submission" date="2018-05" db="EMBL/GenBank/DDBJ databases">
        <title>Complete genome sequence of Arcticibacterium luteifluviistationis SM1504T, a cytophagaceae bacterium isolated from Arctic surface seawater.</title>
        <authorList>
            <person name="Li Y."/>
            <person name="Qin Q.-L."/>
        </authorList>
    </citation>
    <scope>NUCLEOTIDE SEQUENCE [LARGE SCALE GENOMIC DNA]</scope>
    <source>
        <strain evidence="4 5">SM1504</strain>
    </source>
</reference>
<dbReference type="OrthoDB" id="9182727at2"/>
<protein>
    <recommendedName>
        <fullName evidence="3">PIN like domain-containing protein</fullName>
    </recommendedName>
</protein>
<dbReference type="InterPro" id="IPR041578">
    <property type="entry name" value="PIN_8"/>
</dbReference>
<feature type="coiled-coil region" evidence="1">
    <location>
        <begin position="271"/>
        <end position="330"/>
    </location>
</feature>
<dbReference type="EMBL" id="CP029480">
    <property type="protein sequence ID" value="AWV96907.1"/>
    <property type="molecule type" value="Genomic_DNA"/>
</dbReference>
<evidence type="ECO:0000313" key="5">
    <source>
        <dbReference type="Proteomes" id="UP000249873"/>
    </source>
</evidence>
<evidence type="ECO:0000313" key="4">
    <source>
        <dbReference type="EMBL" id="AWV96907.1"/>
    </source>
</evidence>
<keyword evidence="5" id="KW-1185">Reference proteome</keyword>
<name>A0A2Z4G6X3_9BACT</name>
<dbReference type="Proteomes" id="UP000249873">
    <property type="component" value="Chromosome"/>
</dbReference>
<evidence type="ECO:0000259" key="3">
    <source>
        <dbReference type="Pfam" id="PF18476"/>
    </source>
</evidence>
<organism evidence="4 5">
    <name type="scientific">Arcticibacterium luteifluviistationis</name>
    <dbReference type="NCBI Taxonomy" id="1784714"/>
    <lineage>
        <taxon>Bacteria</taxon>
        <taxon>Pseudomonadati</taxon>
        <taxon>Bacteroidota</taxon>
        <taxon>Cytophagia</taxon>
        <taxon>Cytophagales</taxon>
        <taxon>Leadbetterellaceae</taxon>
        <taxon>Arcticibacterium</taxon>
    </lineage>
</organism>
<evidence type="ECO:0000256" key="1">
    <source>
        <dbReference type="SAM" id="Coils"/>
    </source>
</evidence>
<dbReference type="KEGG" id="als:DJ013_01420"/>
<gene>
    <name evidence="4" type="ORF">DJ013_01420</name>
</gene>
<accession>A0A2Z4G6X3</accession>
<proteinExistence type="predicted"/>